<dbReference type="EMBL" id="JAIHOM010000269">
    <property type="protein sequence ID" value="MCW6039061.1"/>
    <property type="molecule type" value="Genomic_DNA"/>
</dbReference>
<evidence type="ECO:0000256" key="1">
    <source>
        <dbReference type="SAM" id="MobiDB-lite"/>
    </source>
</evidence>
<name>A0ABT3LC18_9CYAN</name>
<keyword evidence="3" id="KW-1185">Reference proteome</keyword>
<evidence type="ECO:0000313" key="3">
    <source>
        <dbReference type="Proteomes" id="UP001526426"/>
    </source>
</evidence>
<organism evidence="2 3">
    <name type="scientific">Spirulina subsalsa FACHB-351</name>
    <dbReference type="NCBI Taxonomy" id="234711"/>
    <lineage>
        <taxon>Bacteria</taxon>
        <taxon>Bacillati</taxon>
        <taxon>Cyanobacteriota</taxon>
        <taxon>Cyanophyceae</taxon>
        <taxon>Spirulinales</taxon>
        <taxon>Spirulinaceae</taxon>
        <taxon>Spirulina</taxon>
    </lineage>
</organism>
<proteinExistence type="predicted"/>
<dbReference type="Proteomes" id="UP001526426">
    <property type="component" value="Unassembled WGS sequence"/>
</dbReference>
<evidence type="ECO:0000313" key="2">
    <source>
        <dbReference type="EMBL" id="MCW6039061.1"/>
    </source>
</evidence>
<reference evidence="2 3" key="1">
    <citation type="submission" date="2021-08" db="EMBL/GenBank/DDBJ databases">
        <title>Draft genome sequence of Spirulina subsalsa with high tolerance to salinity and hype-accumulation of phycocyanin.</title>
        <authorList>
            <person name="Pei H."/>
            <person name="Jiang L."/>
        </authorList>
    </citation>
    <scope>NUCLEOTIDE SEQUENCE [LARGE SCALE GENOMIC DNA]</scope>
    <source>
        <strain evidence="2 3">FACHB-351</strain>
    </source>
</reference>
<feature type="non-terminal residue" evidence="2">
    <location>
        <position position="195"/>
    </location>
</feature>
<feature type="non-terminal residue" evidence="2">
    <location>
        <position position="1"/>
    </location>
</feature>
<feature type="region of interest" description="Disordered" evidence="1">
    <location>
        <begin position="29"/>
        <end position="74"/>
    </location>
</feature>
<gene>
    <name evidence="2" type="ORF">K4A83_22835</name>
</gene>
<comment type="caution">
    <text evidence="2">The sequence shown here is derived from an EMBL/GenBank/DDBJ whole genome shotgun (WGS) entry which is preliminary data.</text>
</comment>
<accession>A0ABT3LC18</accession>
<protein>
    <submittedName>
        <fullName evidence="2">Uncharacterized protein</fullName>
    </submittedName>
</protein>
<feature type="compositionally biased region" description="Acidic residues" evidence="1">
    <location>
        <begin position="38"/>
        <end position="55"/>
    </location>
</feature>
<sequence length="195" mass="21604">TYFQAFILEPILTPSGLVDAADDSSDIGWIEPLTIDPSDFDPPDFDPPDLPEPEVEPPTSPELDNFDNSEPEFSPNEDQLEIIPYIELDPQSPFNAGVFTVGDTGQVEIDYLFDGGKYQFELAIFSLEGMEDFEPGSDAFIAEAARRALSNSEFGHIVIQDRLEGARFEGLGNLGENNNWNSGEYQGIKSFSMRP</sequence>